<evidence type="ECO:0000256" key="6">
    <source>
        <dbReference type="SAM" id="Phobius"/>
    </source>
</evidence>
<comment type="caution">
    <text evidence="7">The sequence shown here is derived from an EMBL/GenBank/DDBJ whole genome shotgun (WGS) entry which is preliminary data.</text>
</comment>
<evidence type="ECO:0000256" key="4">
    <source>
        <dbReference type="ARBA" id="ARBA00022989"/>
    </source>
</evidence>
<dbReference type="NCBIfam" id="TIGR00797">
    <property type="entry name" value="matE"/>
    <property type="match status" value="1"/>
</dbReference>
<protein>
    <submittedName>
        <fullName evidence="7">MATE family efflux transporter</fullName>
    </submittedName>
</protein>
<dbReference type="InterPro" id="IPR051327">
    <property type="entry name" value="MATE_MepA_subfamily"/>
</dbReference>
<keyword evidence="5 6" id="KW-0472">Membrane</keyword>
<feature type="transmembrane region" description="Helical" evidence="6">
    <location>
        <begin position="244"/>
        <end position="261"/>
    </location>
</feature>
<dbReference type="GO" id="GO:0005886">
    <property type="term" value="C:plasma membrane"/>
    <property type="evidence" value="ECO:0007669"/>
    <property type="project" value="UniProtKB-SubCell"/>
</dbReference>
<keyword evidence="2" id="KW-1003">Cell membrane</keyword>
<accession>A0A9D1DXS3</accession>
<feature type="transmembrane region" description="Helical" evidence="6">
    <location>
        <begin position="306"/>
        <end position="329"/>
    </location>
</feature>
<gene>
    <name evidence="7" type="ORF">IAB37_05085</name>
</gene>
<evidence type="ECO:0000256" key="2">
    <source>
        <dbReference type="ARBA" id="ARBA00022475"/>
    </source>
</evidence>
<evidence type="ECO:0000256" key="1">
    <source>
        <dbReference type="ARBA" id="ARBA00004651"/>
    </source>
</evidence>
<comment type="subcellular location">
    <subcellularLocation>
        <location evidence="1">Cell membrane</location>
        <topology evidence="1">Multi-pass membrane protein</topology>
    </subcellularLocation>
</comment>
<feature type="transmembrane region" description="Helical" evidence="6">
    <location>
        <begin position="281"/>
        <end position="300"/>
    </location>
</feature>
<feature type="transmembrane region" description="Helical" evidence="6">
    <location>
        <begin position="127"/>
        <end position="143"/>
    </location>
</feature>
<evidence type="ECO:0000313" key="8">
    <source>
        <dbReference type="Proteomes" id="UP000824241"/>
    </source>
</evidence>
<dbReference type="GO" id="GO:0015297">
    <property type="term" value="F:antiporter activity"/>
    <property type="evidence" value="ECO:0007669"/>
    <property type="project" value="InterPro"/>
</dbReference>
<feature type="transmembrane region" description="Helical" evidence="6">
    <location>
        <begin position="211"/>
        <end position="238"/>
    </location>
</feature>
<proteinExistence type="predicted"/>
<evidence type="ECO:0000313" key="7">
    <source>
        <dbReference type="EMBL" id="HIR60932.1"/>
    </source>
</evidence>
<feature type="transmembrane region" description="Helical" evidence="6">
    <location>
        <begin position="62"/>
        <end position="82"/>
    </location>
</feature>
<name>A0A9D1DXS3_9FIRM</name>
<feature type="transmembrane region" description="Helical" evidence="6">
    <location>
        <begin position="30"/>
        <end position="50"/>
    </location>
</feature>
<dbReference type="Pfam" id="PF01554">
    <property type="entry name" value="MatE"/>
    <property type="match status" value="2"/>
</dbReference>
<keyword evidence="4 6" id="KW-1133">Transmembrane helix</keyword>
<dbReference type="AlphaFoldDB" id="A0A9D1DXS3"/>
<dbReference type="EMBL" id="DVHA01000166">
    <property type="protein sequence ID" value="HIR60932.1"/>
    <property type="molecule type" value="Genomic_DNA"/>
</dbReference>
<reference evidence="7" key="1">
    <citation type="submission" date="2020-10" db="EMBL/GenBank/DDBJ databases">
        <authorList>
            <person name="Gilroy R."/>
        </authorList>
    </citation>
    <scope>NUCLEOTIDE SEQUENCE</scope>
    <source>
        <strain evidence="7">CHK189-12415</strain>
    </source>
</reference>
<evidence type="ECO:0000256" key="3">
    <source>
        <dbReference type="ARBA" id="ARBA00022692"/>
    </source>
</evidence>
<feature type="transmembrane region" description="Helical" evidence="6">
    <location>
        <begin position="163"/>
        <end position="182"/>
    </location>
</feature>
<dbReference type="PANTHER" id="PTHR43823:SF3">
    <property type="entry name" value="MULTIDRUG EXPORT PROTEIN MEPA"/>
    <property type="match status" value="1"/>
</dbReference>
<organism evidence="7 8">
    <name type="scientific">Candidatus Faecivivens stercoravium</name>
    <dbReference type="NCBI Taxonomy" id="2840803"/>
    <lineage>
        <taxon>Bacteria</taxon>
        <taxon>Bacillati</taxon>
        <taxon>Bacillota</taxon>
        <taxon>Clostridia</taxon>
        <taxon>Eubacteriales</taxon>
        <taxon>Oscillospiraceae</taxon>
        <taxon>Oscillospiraceae incertae sedis</taxon>
        <taxon>Candidatus Faecivivens</taxon>
    </lineage>
</organism>
<dbReference type="Proteomes" id="UP000824241">
    <property type="component" value="Unassembled WGS sequence"/>
</dbReference>
<dbReference type="InterPro" id="IPR002528">
    <property type="entry name" value="MATE_fam"/>
</dbReference>
<dbReference type="PANTHER" id="PTHR43823">
    <property type="entry name" value="SPORULATION PROTEIN YKVU"/>
    <property type="match status" value="1"/>
</dbReference>
<sequence length="356" mass="39606">ITVLVLLFREPLLILFGASENTLAYAEEYITTYIIGTLFVQLTVGMNYYITTQGFAKTAMVTTMLGGILNIVLDPLFIFTFGMGVQGAALATVISQFASFVWVMAFLFGKRTQLKIRPGTLRPRLPVLRQIVILGSAPFFMSLSEGLLHICFNNQARRFGGDVAVSAMTILFSLFQFILLPVEGVSQGSQPIISYNYGARLYHRVRQTVRIAVLCNLTFTVVATAFILIFPGAFIRIFNSDPELLAAGVPMLRVYAACLFVHGANSTFQQTYNSLGEGKKAFFFAFFRKIILLIPLLYLLPEILPWGVLAVMLAEPISDLLTTAANALYFRRFLRQKLPAETEIENPNGGILYDRT</sequence>
<keyword evidence="3 6" id="KW-0812">Transmembrane</keyword>
<reference evidence="7" key="2">
    <citation type="journal article" date="2021" name="PeerJ">
        <title>Extensive microbial diversity within the chicken gut microbiome revealed by metagenomics and culture.</title>
        <authorList>
            <person name="Gilroy R."/>
            <person name="Ravi A."/>
            <person name="Getino M."/>
            <person name="Pursley I."/>
            <person name="Horton D.L."/>
            <person name="Alikhan N.F."/>
            <person name="Baker D."/>
            <person name="Gharbi K."/>
            <person name="Hall N."/>
            <person name="Watson M."/>
            <person name="Adriaenssens E.M."/>
            <person name="Foster-Nyarko E."/>
            <person name="Jarju S."/>
            <person name="Secka A."/>
            <person name="Antonio M."/>
            <person name="Oren A."/>
            <person name="Chaudhuri R.R."/>
            <person name="La Ragione R."/>
            <person name="Hildebrand F."/>
            <person name="Pallen M.J."/>
        </authorList>
    </citation>
    <scope>NUCLEOTIDE SEQUENCE</scope>
    <source>
        <strain evidence="7">CHK189-12415</strain>
    </source>
</reference>
<evidence type="ECO:0000256" key="5">
    <source>
        <dbReference type="ARBA" id="ARBA00023136"/>
    </source>
</evidence>
<feature type="transmembrane region" description="Helical" evidence="6">
    <location>
        <begin position="88"/>
        <end position="107"/>
    </location>
</feature>
<dbReference type="GO" id="GO:0042910">
    <property type="term" value="F:xenobiotic transmembrane transporter activity"/>
    <property type="evidence" value="ECO:0007669"/>
    <property type="project" value="InterPro"/>
</dbReference>
<feature type="non-terminal residue" evidence="7">
    <location>
        <position position="1"/>
    </location>
</feature>